<reference evidence="1 2" key="1">
    <citation type="journal article" date="2018" name="PLoS Genet.">
        <title>Population sequencing reveals clonal diversity and ancestral inbreeding in the grapevine cultivar Chardonnay.</title>
        <authorList>
            <person name="Roach M.J."/>
            <person name="Johnson D.L."/>
            <person name="Bohlmann J."/>
            <person name="van Vuuren H.J."/>
            <person name="Jones S.J."/>
            <person name="Pretorius I.S."/>
            <person name="Schmidt S.A."/>
            <person name="Borneman A.R."/>
        </authorList>
    </citation>
    <scope>NUCLEOTIDE SEQUENCE [LARGE SCALE GENOMIC DNA]</scope>
    <source>
        <strain evidence="2">cv. Chardonnay</strain>
        <tissue evidence="1">Leaf</tissue>
    </source>
</reference>
<protein>
    <submittedName>
        <fullName evidence="1">Uncharacterized protein</fullName>
    </submittedName>
</protein>
<dbReference type="Proteomes" id="UP000288805">
    <property type="component" value="Unassembled WGS sequence"/>
</dbReference>
<proteinExistence type="predicted"/>
<sequence length="191" mass="22286">MGVDRERRKDEEEEKMKLVKMTKGSRVRTMPPRRFEDACQRLSKDCVNPGRFDLIIKKLRDLVPVLINCFHEFIPLVHATMHLDAQSFDCMLYILQSIDLAVRFFVYGTGKSQPGLCSSIHPYEGPDMTMWDQDVSPVVLKKLLVVFPLNQRHDLSEKDGDRYFILNVVITEIFLHLSEWSYPPPDLLEIF</sequence>
<gene>
    <name evidence="1" type="ORF">CK203_083107</name>
</gene>
<evidence type="ECO:0000313" key="2">
    <source>
        <dbReference type="Proteomes" id="UP000288805"/>
    </source>
</evidence>
<dbReference type="EMBL" id="QGNW01001350">
    <property type="protein sequence ID" value="RVW44550.1"/>
    <property type="molecule type" value="Genomic_DNA"/>
</dbReference>
<dbReference type="AlphaFoldDB" id="A0A438EAJ9"/>
<name>A0A438EAJ9_VITVI</name>
<organism evidence="1 2">
    <name type="scientific">Vitis vinifera</name>
    <name type="common">Grape</name>
    <dbReference type="NCBI Taxonomy" id="29760"/>
    <lineage>
        <taxon>Eukaryota</taxon>
        <taxon>Viridiplantae</taxon>
        <taxon>Streptophyta</taxon>
        <taxon>Embryophyta</taxon>
        <taxon>Tracheophyta</taxon>
        <taxon>Spermatophyta</taxon>
        <taxon>Magnoliopsida</taxon>
        <taxon>eudicotyledons</taxon>
        <taxon>Gunneridae</taxon>
        <taxon>Pentapetalae</taxon>
        <taxon>rosids</taxon>
        <taxon>Vitales</taxon>
        <taxon>Vitaceae</taxon>
        <taxon>Viteae</taxon>
        <taxon>Vitis</taxon>
    </lineage>
</organism>
<comment type="caution">
    <text evidence="1">The sequence shown here is derived from an EMBL/GenBank/DDBJ whole genome shotgun (WGS) entry which is preliminary data.</text>
</comment>
<accession>A0A438EAJ9</accession>
<evidence type="ECO:0000313" key="1">
    <source>
        <dbReference type="EMBL" id="RVW44550.1"/>
    </source>
</evidence>